<dbReference type="Proteomes" id="UP000199470">
    <property type="component" value="Unassembled WGS sequence"/>
</dbReference>
<protein>
    <submittedName>
        <fullName evidence="1">EcsC protein family protein</fullName>
    </submittedName>
</protein>
<evidence type="ECO:0000313" key="1">
    <source>
        <dbReference type="EMBL" id="SFM62915.1"/>
    </source>
</evidence>
<dbReference type="PANTHER" id="PTHR41260:SF1">
    <property type="entry name" value="PROTEIN ECSC"/>
    <property type="match status" value="1"/>
</dbReference>
<dbReference type="InterPro" id="IPR024787">
    <property type="entry name" value="EcsC"/>
</dbReference>
<keyword evidence="2" id="KW-1185">Reference proteome</keyword>
<proteinExistence type="predicted"/>
<dbReference type="OrthoDB" id="1238772at2"/>
<reference evidence="1 2" key="1">
    <citation type="submission" date="2016-10" db="EMBL/GenBank/DDBJ databases">
        <authorList>
            <person name="de Groot N.N."/>
        </authorList>
    </citation>
    <scope>NUCLEOTIDE SEQUENCE [LARGE SCALE GENOMIC DNA]</scope>
    <source>
        <strain evidence="1 2">ATCC 43154</strain>
    </source>
</reference>
<accession>A0A1I4SEN1</accession>
<dbReference type="RefSeq" id="WP_093390169.1">
    <property type="nucleotide sequence ID" value="NZ_FOTW01000026.1"/>
</dbReference>
<dbReference type="STRING" id="758825.SAMN02982985_04730"/>
<gene>
    <name evidence="1" type="ORF">SAMN02982985_04730</name>
</gene>
<dbReference type="EMBL" id="FOTW01000026">
    <property type="protein sequence ID" value="SFM62915.1"/>
    <property type="molecule type" value="Genomic_DNA"/>
</dbReference>
<name>A0A1I4SEN1_9BURK</name>
<dbReference type="AlphaFoldDB" id="A0A1I4SEN1"/>
<sequence>MDIYSEHNRADLAALRQAVRLLNTPSLTIKLAELVGAPLEWGLAKLSGPLRGRINQGVNAALQRAADVALWSMADRPHAAASPRLHQLGAAASGALGGFFGFSALLVELPLSTTIMMRAVADVARAEGFALSSLEVKLECVKVFALGGNAGPEAAGDSGYYASRTALNRLLNLTAAELAAIAAEKGAAGIGAREGAALLARLIDAVATRFGVVVTEKMAAQIVPVLGALAGATVNTLFTDYYQDMARGHFALRRLERRYGEGYIVDVYGRELRLLQPGG</sequence>
<dbReference type="Pfam" id="PF12787">
    <property type="entry name" value="EcsC"/>
    <property type="match status" value="1"/>
</dbReference>
<dbReference type="PANTHER" id="PTHR41260">
    <property type="entry name" value="PROTEIN ECSC"/>
    <property type="match status" value="1"/>
</dbReference>
<evidence type="ECO:0000313" key="2">
    <source>
        <dbReference type="Proteomes" id="UP000199470"/>
    </source>
</evidence>
<organism evidence="1 2">
    <name type="scientific">Rugamonas rubra</name>
    <dbReference type="NCBI Taxonomy" id="758825"/>
    <lineage>
        <taxon>Bacteria</taxon>
        <taxon>Pseudomonadati</taxon>
        <taxon>Pseudomonadota</taxon>
        <taxon>Betaproteobacteria</taxon>
        <taxon>Burkholderiales</taxon>
        <taxon>Oxalobacteraceae</taxon>
        <taxon>Telluria group</taxon>
        <taxon>Rugamonas</taxon>
    </lineage>
</organism>